<dbReference type="RefSeq" id="WP_145030492.1">
    <property type="nucleotide sequence ID" value="NZ_CP036271.1"/>
</dbReference>
<keyword evidence="2" id="KW-1185">Reference proteome</keyword>
<dbReference type="EMBL" id="CP036271">
    <property type="protein sequence ID" value="QDT54653.1"/>
    <property type="molecule type" value="Genomic_DNA"/>
</dbReference>
<evidence type="ECO:0000313" key="2">
    <source>
        <dbReference type="Proteomes" id="UP000315700"/>
    </source>
</evidence>
<dbReference type="Proteomes" id="UP000315700">
    <property type="component" value="Chromosome"/>
</dbReference>
<name>A0A517SET6_9PLAN</name>
<reference evidence="1 2" key="1">
    <citation type="submission" date="2019-02" db="EMBL/GenBank/DDBJ databases">
        <title>Deep-cultivation of Planctomycetes and their phenomic and genomic characterization uncovers novel biology.</title>
        <authorList>
            <person name="Wiegand S."/>
            <person name="Jogler M."/>
            <person name="Boedeker C."/>
            <person name="Pinto D."/>
            <person name="Vollmers J."/>
            <person name="Rivas-Marin E."/>
            <person name="Kohn T."/>
            <person name="Peeters S.H."/>
            <person name="Heuer A."/>
            <person name="Rast P."/>
            <person name="Oberbeckmann S."/>
            <person name="Bunk B."/>
            <person name="Jeske O."/>
            <person name="Meyerdierks A."/>
            <person name="Storesund J.E."/>
            <person name="Kallscheuer N."/>
            <person name="Luecker S."/>
            <person name="Lage O.M."/>
            <person name="Pohl T."/>
            <person name="Merkel B.J."/>
            <person name="Hornburger P."/>
            <person name="Mueller R.-W."/>
            <person name="Bruemmer F."/>
            <person name="Labrenz M."/>
            <person name="Spormann A.M."/>
            <person name="Op den Camp H."/>
            <person name="Overmann J."/>
            <person name="Amann R."/>
            <person name="Jetten M.S.M."/>
            <person name="Mascher T."/>
            <person name="Medema M.H."/>
            <person name="Devos D.P."/>
            <person name="Kaster A.-K."/>
            <person name="Ovreas L."/>
            <person name="Rohde M."/>
            <person name="Galperin M.Y."/>
            <person name="Jogler C."/>
        </authorList>
    </citation>
    <scope>NUCLEOTIDE SEQUENCE [LARGE SCALE GENOMIC DNA]</scope>
    <source>
        <strain evidence="1 2">Pan44</strain>
    </source>
</reference>
<dbReference type="OrthoDB" id="9876510at2"/>
<dbReference type="InParanoid" id="A0A517SET6"/>
<dbReference type="AlphaFoldDB" id="A0A517SET6"/>
<proteinExistence type="predicted"/>
<protein>
    <submittedName>
        <fullName evidence="1">Uncharacterized protein</fullName>
    </submittedName>
</protein>
<gene>
    <name evidence="1" type="ORF">Pan44_26880</name>
</gene>
<organism evidence="1 2">
    <name type="scientific">Caulifigura coniformis</name>
    <dbReference type="NCBI Taxonomy" id="2527983"/>
    <lineage>
        <taxon>Bacteria</taxon>
        <taxon>Pseudomonadati</taxon>
        <taxon>Planctomycetota</taxon>
        <taxon>Planctomycetia</taxon>
        <taxon>Planctomycetales</taxon>
        <taxon>Planctomycetaceae</taxon>
        <taxon>Caulifigura</taxon>
    </lineage>
</organism>
<evidence type="ECO:0000313" key="1">
    <source>
        <dbReference type="EMBL" id="QDT54653.1"/>
    </source>
</evidence>
<sequence length="348" mass="37449" precursor="true">MFPTGWFSDPNRVLFVRQLLVAAREGGSVYTAAGVPSMLGRWKAAVKKGVYLIHHRQAERMLLGRWRGPDFQRRGTCASRAQFRVLQTSWAWQIVMRAVIGQYTELSYEFLYGVARAMVRRGQLGPAHPGSCQCGRCSGDGAIVADLALASRDIGILARGIIAGIDLSQSNEAQAVDWGQPNSRIPQAVLDAAAPYRARIMQADSVMEMADALASGHPGNFGATYYGSPNAQLQGGIVRLTPNGGGHAESRTGVVLLRPVKDPDDDAELLAATGFFVDGSWGDWPKGDRNLRYAGGVYELPPGSYVAPASDHAIGLRQGGECWHSQVVQGWRPSANSGVYVPGQEQAA</sequence>
<dbReference type="KEGG" id="ccos:Pan44_26880"/>
<accession>A0A517SET6</accession>